<keyword evidence="1" id="KW-0472">Membrane</keyword>
<organism evidence="2 3">
    <name type="scientific">Callosobruchus maculatus</name>
    <name type="common">Southern cowpea weevil</name>
    <name type="synonym">Pulse bruchid</name>
    <dbReference type="NCBI Taxonomy" id="64391"/>
    <lineage>
        <taxon>Eukaryota</taxon>
        <taxon>Metazoa</taxon>
        <taxon>Ecdysozoa</taxon>
        <taxon>Arthropoda</taxon>
        <taxon>Hexapoda</taxon>
        <taxon>Insecta</taxon>
        <taxon>Pterygota</taxon>
        <taxon>Neoptera</taxon>
        <taxon>Endopterygota</taxon>
        <taxon>Coleoptera</taxon>
        <taxon>Polyphaga</taxon>
        <taxon>Cucujiformia</taxon>
        <taxon>Chrysomeloidea</taxon>
        <taxon>Chrysomelidae</taxon>
        <taxon>Bruchinae</taxon>
        <taxon>Bruchini</taxon>
        <taxon>Callosobruchus</taxon>
    </lineage>
</organism>
<evidence type="ECO:0000256" key="1">
    <source>
        <dbReference type="SAM" id="Phobius"/>
    </source>
</evidence>
<reference evidence="2 3" key="1">
    <citation type="submission" date="2019-01" db="EMBL/GenBank/DDBJ databases">
        <authorList>
            <person name="Sayadi A."/>
        </authorList>
    </citation>
    <scope>NUCLEOTIDE SEQUENCE [LARGE SCALE GENOMIC DNA]</scope>
</reference>
<dbReference type="PANTHER" id="PTHR21041">
    <property type="entry name" value="DENDRITIC CELL-SPECIFIC TRANSMEMBRANE PROTEIN"/>
    <property type="match status" value="1"/>
</dbReference>
<proteinExistence type="predicted"/>
<feature type="transmembrane region" description="Helical" evidence="1">
    <location>
        <begin position="64"/>
        <end position="82"/>
    </location>
</feature>
<feature type="non-terminal residue" evidence="2">
    <location>
        <position position="273"/>
    </location>
</feature>
<keyword evidence="3" id="KW-1185">Reference proteome</keyword>
<protein>
    <submittedName>
        <fullName evidence="2">Uncharacterized protein</fullName>
    </submittedName>
</protein>
<gene>
    <name evidence="2" type="ORF">CALMAC_LOCUS15882</name>
</gene>
<accession>A0A653DAJ7</accession>
<sequence>MAASDECKFLRKVFKRCPLLFNLFCTEKQDNKKLKLIFGFIYGILLGIVFYNFILIDLSFTEDVGFIVGSIICLMLAFGIALSSQIRCIICLTYPTIGGKVGRGVLKAVVITFIIAGPIENLGNNGKEVVRVFACTTSLTFNLTKTRFELMFKPFTQAIFGMKTGVEEIKDTVRSIKDVSAPVVGEIEDEKEMRKMKEENDYLDEIVGDTKRSQLMDQKYETIGEQAEAERFENMYMKKVEMRCQNQFTKAAQRCRKMFANAYSTCYDAVTWV</sequence>
<feature type="transmembrane region" description="Helical" evidence="1">
    <location>
        <begin position="36"/>
        <end position="58"/>
    </location>
</feature>
<name>A0A653DAJ7_CALMS</name>
<evidence type="ECO:0000313" key="3">
    <source>
        <dbReference type="Proteomes" id="UP000410492"/>
    </source>
</evidence>
<keyword evidence="1" id="KW-0812">Transmembrane</keyword>
<dbReference type="Proteomes" id="UP000410492">
    <property type="component" value="Unassembled WGS sequence"/>
</dbReference>
<dbReference type="InterPro" id="IPR051856">
    <property type="entry name" value="CSR-E3_Ligase_Protein"/>
</dbReference>
<evidence type="ECO:0000313" key="2">
    <source>
        <dbReference type="EMBL" id="VEN57215.1"/>
    </source>
</evidence>
<dbReference type="OrthoDB" id="5985669at2759"/>
<dbReference type="EMBL" id="CAACVG010011016">
    <property type="protein sequence ID" value="VEN57215.1"/>
    <property type="molecule type" value="Genomic_DNA"/>
</dbReference>
<dbReference type="AlphaFoldDB" id="A0A653DAJ7"/>
<keyword evidence="1" id="KW-1133">Transmembrane helix</keyword>
<dbReference type="PANTHER" id="PTHR21041:SF17">
    <property type="entry name" value="E3 UBIQUITIN-PROTEIN LIGASE DCST1"/>
    <property type="match status" value="1"/>
</dbReference>